<keyword evidence="3" id="KW-1185">Reference proteome</keyword>
<reference evidence="2 3" key="1">
    <citation type="submission" date="2021-06" db="EMBL/GenBank/DDBJ databases">
        <authorList>
            <person name="Kallberg Y."/>
            <person name="Tangrot J."/>
            <person name="Rosling A."/>
        </authorList>
    </citation>
    <scope>NUCLEOTIDE SEQUENCE [LARGE SCALE GENOMIC DNA]</scope>
    <source>
        <strain evidence="2 3">120-4 pot B 10/14</strain>
    </source>
</reference>
<comment type="caution">
    <text evidence="2">The sequence shown here is derived from an EMBL/GenBank/DDBJ whole genome shotgun (WGS) entry which is preliminary data.</text>
</comment>
<feature type="coiled-coil region" evidence="1">
    <location>
        <begin position="32"/>
        <end position="71"/>
    </location>
</feature>
<evidence type="ECO:0000313" key="3">
    <source>
        <dbReference type="Proteomes" id="UP000789901"/>
    </source>
</evidence>
<sequence length="113" mass="14046">MEKENKELREMMREIEDDMTWGGIDDVDQEEIKRYIKKRRLLEEKKEEKLQNNYKALLEEYERTGEEEKKRKRKNLEIGMQVDIDDLVEETYYSQFFESRGQYKDSLRKDFFE</sequence>
<evidence type="ECO:0000313" key="2">
    <source>
        <dbReference type="EMBL" id="CAG8745201.1"/>
    </source>
</evidence>
<dbReference type="EMBL" id="CAJVQB010011101">
    <property type="protein sequence ID" value="CAG8745201.1"/>
    <property type="molecule type" value="Genomic_DNA"/>
</dbReference>
<organism evidence="2 3">
    <name type="scientific">Gigaspora margarita</name>
    <dbReference type="NCBI Taxonomy" id="4874"/>
    <lineage>
        <taxon>Eukaryota</taxon>
        <taxon>Fungi</taxon>
        <taxon>Fungi incertae sedis</taxon>
        <taxon>Mucoromycota</taxon>
        <taxon>Glomeromycotina</taxon>
        <taxon>Glomeromycetes</taxon>
        <taxon>Diversisporales</taxon>
        <taxon>Gigasporaceae</taxon>
        <taxon>Gigaspora</taxon>
    </lineage>
</organism>
<evidence type="ECO:0000256" key="1">
    <source>
        <dbReference type="SAM" id="Coils"/>
    </source>
</evidence>
<proteinExistence type="predicted"/>
<name>A0ABN7V8U1_GIGMA</name>
<dbReference type="Proteomes" id="UP000789901">
    <property type="component" value="Unassembled WGS sequence"/>
</dbReference>
<keyword evidence="1" id="KW-0175">Coiled coil</keyword>
<protein>
    <submittedName>
        <fullName evidence="2">36569_t:CDS:1</fullName>
    </submittedName>
</protein>
<gene>
    <name evidence="2" type="ORF">GMARGA_LOCUS15794</name>
</gene>
<accession>A0ABN7V8U1</accession>